<gene>
    <name evidence="1" type="ORF">Pint_23565</name>
</gene>
<organism evidence="1 2">
    <name type="scientific">Pistacia integerrima</name>
    <dbReference type="NCBI Taxonomy" id="434235"/>
    <lineage>
        <taxon>Eukaryota</taxon>
        <taxon>Viridiplantae</taxon>
        <taxon>Streptophyta</taxon>
        <taxon>Embryophyta</taxon>
        <taxon>Tracheophyta</taxon>
        <taxon>Spermatophyta</taxon>
        <taxon>Magnoliopsida</taxon>
        <taxon>eudicotyledons</taxon>
        <taxon>Gunneridae</taxon>
        <taxon>Pentapetalae</taxon>
        <taxon>rosids</taxon>
        <taxon>malvids</taxon>
        <taxon>Sapindales</taxon>
        <taxon>Anacardiaceae</taxon>
        <taxon>Pistacia</taxon>
    </lineage>
</organism>
<sequence length="67" mass="7882">MFYNVFLIDSKKKREQKKKLKFQEEEDKGLVVGCTLASGGWRNHGHMCWQCRERQRIGGWPHFGSAL</sequence>
<dbReference type="Proteomes" id="UP001163603">
    <property type="component" value="Chromosome 6"/>
</dbReference>
<dbReference type="EMBL" id="CM047741">
    <property type="protein sequence ID" value="KAJ0038055.1"/>
    <property type="molecule type" value="Genomic_DNA"/>
</dbReference>
<name>A0ACC0YIC9_9ROSI</name>
<reference evidence="2" key="1">
    <citation type="journal article" date="2023" name="G3 (Bethesda)">
        <title>Genome assembly and association tests identify interacting loci associated with vigor, precocity, and sex in interspecific pistachio rootstocks.</title>
        <authorList>
            <person name="Palmer W."/>
            <person name="Jacygrad E."/>
            <person name="Sagayaradj S."/>
            <person name="Cavanaugh K."/>
            <person name="Han R."/>
            <person name="Bertier L."/>
            <person name="Beede B."/>
            <person name="Kafkas S."/>
            <person name="Golino D."/>
            <person name="Preece J."/>
            <person name="Michelmore R."/>
        </authorList>
    </citation>
    <scope>NUCLEOTIDE SEQUENCE [LARGE SCALE GENOMIC DNA]</scope>
</reference>
<evidence type="ECO:0000313" key="1">
    <source>
        <dbReference type="EMBL" id="KAJ0038055.1"/>
    </source>
</evidence>
<comment type="caution">
    <text evidence="1">The sequence shown here is derived from an EMBL/GenBank/DDBJ whole genome shotgun (WGS) entry which is preliminary data.</text>
</comment>
<keyword evidence="2" id="KW-1185">Reference proteome</keyword>
<evidence type="ECO:0000313" key="2">
    <source>
        <dbReference type="Proteomes" id="UP001163603"/>
    </source>
</evidence>
<accession>A0ACC0YIC9</accession>
<proteinExistence type="predicted"/>
<protein>
    <submittedName>
        <fullName evidence="1">Uncharacterized protein</fullName>
    </submittedName>
</protein>